<keyword evidence="2" id="KW-1185">Reference proteome</keyword>
<proteinExistence type="predicted"/>
<dbReference type="RefSeq" id="WP_170146239.1">
    <property type="nucleotide sequence ID" value="NZ_CBCSGC010000014.1"/>
</dbReference>
<comment type="caution">
    <text evidence="1">The sequence shown here is derived from an EMBL/GenBank/DDBJ whole genome shotgun (WGS) entry which is preliminary data.</text>
</comment>
<name>A0A328Z4E8_9BURK</name>
<evidence type="ECO:0000313" key="2">
    <source>
        <dbReference type="Proteomes" id="UP000248856"/>
    </source>
</evidence>
<dbReference type="Proteomes" id="UP000248856">
    <property type="component" value="Unassembled WGS sequence"/>
</dbReference>
<accession>A0A328Z4E8</accession>
<sequence length="324" mass="33981">MAGTSTPAKRSRSAQASAPPHSGFLPLIVDAHSGSILHVAPVGPVSAGRTAKSGAGAATQGHEALYELQAAGGAPVRYVLVLHGKRERAVDAARALADEGLAIDLDAVSRAEGARESLLRSLLEKTLASFKEIQGRHAGGLTEDELIREVGETLADKASVSTTSVEEGWQELLERGLRSKVALLKSGPFKSTTQASELLGIGEPAVRKRIREQKLFALKVPGDGEHRIPAWALDPGVAGAATASLYASVPGMDEWQLYHFLSTPNGNLNGLRPFECLLSSANLTPSLRAARDELVSELELGAGASLLAVVEDELKAEAREGRAA</sequence>
<organism evidence="1 2">
    <name type="scientific">Paracidovorax anthurii</name>
    <dbReference type="NCBI Taxonomy" id="78229"/>
    <lineage>
        <taxon>Bacteria</taxon>
        <taxon>Pseudomonadati</taxon>
        <taxon>Pseudomonadota</taxon>
        <taxon>Betaproteobacteria</taxon>
        <taxon>Burkholderiales</taxon>
        <taxon>Comamonadaceae</taxon>
        <taxon>Paracidovorax</taxon>
    </lineage>
</organism>
<protein>
    <submittedName>
        <fullName evidence="1">Uncharacterized protein</fullName>
    </submittedName>
</protein>
<evidence type="ECO:0000313" key="1">
    <source>
        <dbReference type="EMBL" id="RAR81010.1"/>
    </source>
</evidence>
<gene>
    <name evidence="1" type="ORF">AX018_102126</name>
</gene>
<dbReference type="AlphaFoldDB" id="A0A328Z4E8"/>
<dbReference type="EMBL" id="QLTA01000021">
    <property type="protein sequence ID" value="RAR81010.1"/>
    <property type="molecule type" value="Genomic_DNA"/>
</dbReference>
<reference evidence="1 2" key="1">
    <citation type="submission" date="2018-06" db="EMBL/GenBank/DDBJ databases">
        <title>Genomic Encyclopedia of Archaeal and Bacterial Type Strains, Phase II (KMG-II): from individual species to whole genera.</title>
        <authorList>
            <person name="Goeker M."/>
        </authorList>
    </citation>
    <scope>NUCLEOTIDE SEQUENCE [LARGE SCALE GENOMIC DNA]</scope>
    <source>
        <strain evidence="1 2">CFPB 3232</strain>
    </source>
</reference>